<dbReference type="GO" id="GO:0022857">
    <property type="term" value="F:transmembrane transporter activity"/>
    <property type="evidence" value="ECO:0007669"/>
    <property type="project" value="InterPro"/>
</dbReference>
<keyword evidence="8" id="KW-1185">Reference proteome</keyword>
<dbReference type="PANTHER" id="PTHR11360">
    <property type="entry name" value="MONOCARBOXYLATE TRANSPORTER"/>
    <property type="match status" value="1"/>
</dbReference>
<feature type="transmembrane region" description="Helical" evidence="5">
    <location>
        <begin position="227"/>
        <end position="248"/>
    </location>
</feature>
<feature type="transmembrane region" description="Helical" evidence="5">
    <location>
        <begin position="292"/>
        <end position="313"/>
    </location>
</feature>
<dbReference type="RefSeq" id="WP_185904171.1">
    <property type="nucleotide sequence ID" value="NZ_JACMSE010000001.1"/>
</dbReference>
<sequence length="426" mass="43359">MSETTVARVKSERMRTLACSTFALLFLGLIYAFSMFAAPMSAAFELEKGEVGLTFNIMMIAFCIGAVVGSQVERRIGVKGAIVIAAVLFFAGFAGTGLLAKGSIAVVYLCYGVLGGLGVGMGYNTIVSTTNLWFPDKVGFSSGVLMMGFGLGSLILGTLSVNLVPLFGLGTVFVGVGAAGGVVAVAAAFMLRRPPENIVALMAPEQAAGAAASGGGTDERFLLKTPILYLFWIWAVIVVAIGLATIGNCAANAQLVGLDAAFATLLVGLVSTCNGLARVVVGMIYDRTNVKVTMFVDGAVAAVACACIIGAFATGTPALYVAGALCCGFAYGGEPVVASAFARQRYGSAKYPLNLSIINTSIIYGSLLSMAAQAAAGGADSPLAVFTILGVLSVVALVDVLPFSKKWNADLRANGAGAAALPAKDA</sequence>
<evidence type="ECO:0000256" key="4">
    <source>
        <dbReference type="ARBA" id="ARBA00023136"/>
    </source>
</evidence>
<dbReference type="EMBL" id="JACMSE010000001">
    <property type="protein sequence ID" value="MBC2888200.1"/>
    <property type="molecule type" value="Genomic_DNA"/>
</dbReference>
<feature type="transmembrane region" description="Helical" evidence="5">
    <location>
        <begin position="319"/>
        <end position="341"/>
    </location>
</feature>
<comment type="caution">
    <text evidence="7">The sequence shown here is derived from an EMBL/GenBank/DDBJ whole genome shotgun (WGS) entry which is preliminary data.</text>
</comment>
<dbReference type="PANTHER" id="PTHR11360:SF317">
    <property type="entry name" value="MAJOR FACILITATOR SUPERFAMILY (MFS) PROFILE DOMAIN-CONTAINING PROTEIN-RELATED"/>
    <property type="match status" value="1"/>
</dbReference>
<evidence type="ECO:0000256" key="2">
    <source>
        <dbReference type="ARBA" id="ARBA00022692"/>
    </source>
</evidence>
<dbReference type="PROSITE" id="PS50850">
    <property type="entry name" value="MFS"/>
    <property type="match status" value="1"/>
</dbReference>
<dbReference type="AlphaFoldDB" id="A0A842JGM0"/>
<dbReference type="Proteomes" id="UP000587396">
    <property type="component" value="Unassembled WGS sequence"/>
</dbReference>
<keyword evidence="2 5" id="KW-0812">Transmembrane</keyword>
<dbReference type="InterPro" id="IPR020846">
    <property type="entry name" value="MFS_dom"/>
</dbReference>
<keyword evidence="3 5" id="KW-1133">Transmembrane helix</keyword>
<feature type="transmembrane region" description="Helical" evidence="5">
    <location>
        <begin position="166"/>
        <end position="191"/>
    </location>
</feature>
<feature type="transmembrane region" description="Helical" evidence="5">
    <location>
        <begin position="106"/>
        <end position="126"/>
    </location>
</feature>
<evidence type="ECO:0000313" key="7">
    <source>
        <dbReference type="EMBL" id="MBC2888200.1"/>
    </source>
</evidence>
<dbReference type="Pfam" id="PF07690">
    <property type="entry name" value="MFS_1"/>
    <property type="match status" value="1"/>
</dbReference>
<accession>A0A842JGM0</accession>
<evidence type="ECO:0000256" key="5">
    <source>
        <dbReference type="SAM" id="Phobius"/>
    </source>
</evidence>
<reference evidence="7 8" key="1">
    <citation type="submission" date="2020-08" db="EMBL/GenBank/DDBJ databases">
        <authorList>
            <person name="Liu C."/>
            <person name="Sun Q."/>
        </authorList>
    </citation>
    <scope>NUCLEOTIDE SEQUENCE [LARGE SCALE GENOMIC DNA]</scope>
    <source>
        <strain evidence="7 8">N22</strain>
    </source>
</reference>
<evidence type="ECO:0000256" key="1">
    <source>
        <dbReference type="ARBA" id="ARBA00004651"/>
    </source>
</evidence>
<comment type="subcellular location">
    <subcellularLocation>
        <location evidence="1">Cell membrane</location>
        <topology evidence="1">Multi-pass membrane protein</topology>
    </subcellularLocation>
</comment>
<protein>
    <submittedName>
        <fullName evidence="7">MFS transporter</fullName>
    </submittedName>
</protein>
<feature type="transmembrane region" description="Helical" evidence="5">
    <location>
        <begin position="353"/>
        <end position="376"/>
    </location>
</feature>
<feature type="domain" description="Major facilitator superfamily (MFS) profile" evidence="6">
    <location>
        <begin position="1"/>
        <end position="408"/>
    </location>
</feature>
<proteinExistence type="predicted"/>
<name>A0A842JGM0_9ACTN</name>
<gene>
    <name evidence="7" type="ORF">H7313_02380</name>
</gene>
<dbReference type="SUPFAM" id="SSF103473">
    <property type="entry name" value="MFS general substrate transporter"/>
    <property type="match status" value="1"/>
</dbReference>
<dbReference type="GO" id="GO:0005886">
    <property type="term" value="C:plasma membrane"/>
    <property type="evidence" value="ECO:0007669"/>
    <property type="project" value="UniProtKB-SubCell"/>
</dbReference>
<dbReference type="InterPro" id="IPR036259">
    <property type="entry name" value="MFS_trans_sf"/>
</dbReference>
<evidence type="ECO:0000259" key="6">
    <source>
        <dbReference type="PROSITE" id="PS50850"/>
    </source>
</evidence>
<feature type="transmembrane region" description="Helical" evidence="5">
    <location>
        <begin position="382"/>
        <end position="403"/>
    </location>
</feature>
<feature type="transmembrane region" description="Helical" evidence="5">
    <location>
        <begin position="138"/>
        <end position="160"/>
    </location>
</feature>
<feature type="transmembrane region" description="Helical" evidence="5">
    <location>
        <begin position="81"/>
        <end position="100"/>
    </location>
</feature>
<dbReference type="InterPro" id="IPR050327">
    <property type="entry name" value="Proton-linked_MCT"/>
</dbReference>
<feature type="transmembrane region" description="Helical" evidence="5">
    <location>
        <begin position="53"/>
        <end position="69"/>
    </location>
</feature>
<feature type="transmembrane region" description="Helical" evidence="5">
    <location>
        <begin position="260"/>
        <end position="280"/>
    </location>
</feature>
<dbReference type="Gene3D" id="1.20.1250.20">
    <property type="entry name" value="MFS general substrate transporter like domains"/>
    <property type="match status" value="2"/>
</dbReference>
<evidence type="ECO:0000313" key="8">
    <source>
        <dbReference type="Proteomes" id="UP000587396"/>
    </source>
</evidence>
<evidence type="ECO:0000256" key="3">
    <source>
        <dbReference type="ARBA" id="ARBA00022989"/>
    </source>
</evidence>
<dbReference type="InterPro" id="IPR011701">
    <property type="entry name" value="MFS"/>
</dbReference>
<organism evidence="7 8">
    <name type="scientific">Gordonibacter massiliensis</name>
    <name type="common">ex Traore et al. 2017</name>
    <dbReference type="NCBI Taxonomy" id="1841863"/>
    <lineage>
        <taxon>Bacteria</taxon>
        <taxon>Bacillati</taxon>
        <taxon>Actinomycetota</taxon>
        <taxon>Coriobacteriia</taxon>
        <taxon>Eggerthellales</taxon>
        <taxon>Eggerthellaceae</taxon>
        <taxon>Gordonibacter</taxon>
    </lineage>
</organism>
<keyword evidence="4 5" id="KW-0472">Membrane</keyword>